<dbReference type="EMBL" id="JARBHB010000014">
    <property type="protein sequence ID" value="KAJ8869324.1"/>
    <property type="molecule type" value="Genomic_DNA"/>
</dbReference>
<feature type="compositionally biased region" description="Low complexity" evidence="1">
    <location>
        <begin position="2344"/>
        <end position="2362"/>
    </location>
</feature>
<organism evidence="2 3">
    <name type="scientific">Dryococelus australis</name>
    <dbReference type="NCBI Taxonomy" id="614101"/>
    <lineage>
        <taxon>Eukaryota</taxon>
        <taxon>Metazoa</taxon>
        <taxon>Ecdysozoa</taxon>
        <taxon>Arthropoda</taxon>
        <taxon>Hexapoda</taxon>
        <taxon>Insecta</taxon>
        <taxon>Pterygota</taxon>
        <taxon>Neoptera</taxon>
        <taxon>Polyneoptera</taxon>
        <taxon>Phasmatodea</taxon>
        <taxon>Verophasmatodea</taxon>
        <taxon>Anareolatae</taxon>
        <taxon>Phasmatidae</taxon>
        <taxon>Eurycanthinae</taxon>
        <taxon>Dryococelus</taxon>
    </lineage>
</organism>
<feature type="region of interest" description="Disordered" evidence="1">
    <location>
        <begin position="2099"/>
        <end position="2146"/>
    </location>
</feature>
<feature type="region of interest" description="Disordered" evidence="1">
    <location>
        <begin position="2380"/>
        <end position="2416"/>
    </location>
</feature>
<feature type="compositionally biased region" description="Low complexity" evidence="1">
    <location>
        <begin position="350"/>
        <end position="362"/>
    </location>
</feature>
<feature type="region of interest" description="Disordered" evidence="1">
    <location>
        <begin position="2058"/>
        <end position="2079"/>
    </location>
</feature>
<evidence type="ECO:0000256" key="1">
    <source>
        <dbReference type="SAM" id="MobiDB-lite"/>
    </source>
</evidence>
<comment type="caution">
    <text evidence="2">The sequence shown here is derived from an EMBL/GenBank/DDBJ whole genome shotgun (WGS) entry which is preliminary data.</text>
</comment>
<feature type="compositionally biased region" description="Acidic residues" evidence="1">
    <location>
        <begin position="97"/>
        <end position="112"/>
    </location>
</feature>
<reference evidence="2 3" key="1">
    <citation type="submission" date="2023-02" db="EMBL/GenBank/DDBJ databases">
        <title>LHISI_Scaffold_Assembly.</title>
        <authorList>
            <person name="Stuart O.P."/>
            <person name="Cleave R."/>
            <person name="Magrath M.J.L."/>
            <person name="Mikheyev A.S."/>
        </authorList>
    </citation>
    <scope>NUCLEOTIDE SEQUENCE [LARGE SCALE GENOMIC DNA]</scope>
    <source>
        <strain evidence="2">Daus_M_001</strain>
        <tissue evidence="2">Leg muscle</tissue>
    </source>
</reference>
<feature type="region of interest" description="Disordered" evidence="1">
    <location>
        <begin position="1300"/>
        <end position="1367"/>
    </location>
</feature>
<feature type="compositionally biased region" description="Basic and acidic residues" evidence="1">
    <location>
        <begin position="1329"/>
        <end position="1350"/>
    </location>
</feature>
<feature type="compositionally biased region" description="Basic residues" evidence="1">
    <location>
        <begin position="2110"/>
        <end position="2124"/>
    </location>
</feature>
<gene>
    <name evidence="2" type="ORF">PR048_030899</name>
</gene>
<feature type="compositionally biased region" description="Low complexity" evidence="1">
    <location>
        <begin position="320"/>
        <end position="331"/>
    </location>
</feature>
<dbReference type="PANTHER" id="PTHR45716">
    <property type="entry name" value="BITESIZE, ISOFORM I"/>
    <property type="match status" value="1"/>
</dbReference>
<feature type="region of interest" description="Disordered" evidence="1">
    <location>
        <begin position="1637"/>
        <end position="1883"/>
    </location>
</feature>
<dbReference type="PANTHER" id="PTHR45716:SF2">
    <property type="entry name" value="BITESIZE, ISOFORM I"/>
    <property type="match status" value="1"/>
</dbReference>
<feature type="compositionally biased region" description="Basic and acidic residues" evidence="1">
    <location>
        <begin position="1734"/>
        <end position="1757"/>
    </location>
</feature>
<feature type="compositionally biased region" description="Basic and acidic residues" evidence="1">
    <location>
        <begin position="1800"/>
        <end position="1809"/>
    </location>
</feature>
<dbReference type="Proteomes" id="UP001159363">
    <property type="component" value="Chromosome 13"/>
</dbReference>
<feature type="region of interest" description="Disordered" evidence="1">
    <location>
        <begin position="90"/>
        <end position="119"/>
    </location>
</feature>
<feature type="region of interest" description="Disordered" evidence="1">
    <location>
        <begin position="2262"/>
        <end position="2362"/>
    </location>
</feature>
<evidence type="ECO:0000313" key="2">
    <source>
        <dbReference type="EMBL" id="KAJ8869324.1"/>
    </source>
</evidence>
<feature type="compositionally biased region" description="Polar residues" evidence="1">
    <location>
        <begin position="1861"/>
        <end position="1875"/>
    </location>
</feature>
<feature type="compositionally biased region" description="Polar residues" evidence="1">
    <location>
        <begin position="2322"/>
        <end position="2335"/>
    </location>
</feature>
<sequence>MLPTLLPCEMQSCTWLACRRGLLYVGDLVAGEALRGGRRTTTRVTESLRVTEVARRVSTTPLLDDAAADAACCYRVLQPDGDDYKLVFISSDSSSKEEEEEEEEDSDGDDADTSSTASSAAAGFSLDDCDWDYFEASAEGPRGTLGRPRPPTSCIRSVAACTRSRRTSCEACGALGLGPGLYGVPVPIPVPVPVPIPVPVLWAAPDVHYGDDPSGGVRIRIRSIQRPPAVSQVVLGPWRAPVISPDKRDSAVNVDVSVAEKAMPAGGGDAAEDSIVLAAAGAAQVSAAAPPSPTERREWFSDSSTDGDAGRASPTAAKRPQLSPPQQQLQSRTCGGRRRRGEDMLPSWGSSSASSDSDSDSSQPLVGEYRFNDSSAAAESSDDEDGHFSEVLVVNDGGSGEDHDEDDGGVTVVLTRVKHLLDADVEAPDVRLKTAAVIEVEAKYNVCSELGAPPDDDRVGSYNVVLKCVRALDGDECFVELQRGTTHNSPVAQVITTDSDNCDKPTITQGDDNVDTCVKMTASGDGEAGVIVAESGNEAGVTFAGSDDAKTDLVVCIRENDLDAIATTCENSEADVAAVHNEDGKSNLTVLSSENNKAYIGDVCSKNKEYAGVDIKNSKTNIVAVGIDNSQIKIAYVGSEDGKADGAAVSSGNSNADVVVLDNENTKADVTAVDSENINAENETAVDSENSKANVTAEGSENIKADVTAVDSENIKADVTAVGSKNINAENETAMGSENMKADVTAVGSENTKADVTAVGSENVKVDVTAVGSENINAENVTAVGSENIKADVTAVDSENSNTDVIVLVSEDVMADVAAVGSENISSTDAVVLDNENSIAEVAVEESENKPVLVHSGIENSVVVVTPVRENSTGLVTPGSENKTALLISGSGNTSADLVKEGNENSKTNIAVLSSEDCKLGVETAESEKSKEDMAVVSSDKADMEIVSSDDMADMEILISDDMADIEIKSSDNGIADTVVVDSDNNVTLATVGSEDDKSSVTTVNTADAVATENENGKAFLTTAGSENNTADVKAAGGENNTVDVKIVGSENNTAYVKSASSENVSADVTVENGKAGVTTASSENVQIRAIVADSEDEIAEGENTQTGSENAGDYSLAAGSDVFEQGVSNGAGPQRRRSMDDELRAVARRRRAVSPPGVAPRNHGGWRALPAYDVHSPGLVELARGTQVASCPDIPSAVVSEPGPSLPAGRVAEVCRVVLSEQGHLAPEEQRTQVSVIPGDDIERSKCHDQLVSESGALHEVIAEDVAGVESERTAGCVESAQESAETVACAEWSVQPASCDDTPGGHVQAAECKSGPCDEESGTESWSDSRRWGDAPKESSDIEEDAARESIGGRAASPVEKGASDGRGYTSLVMITQDACPKAAAVSVVASDTTTVVPGDVVVSHTNWQHPEKAAGLAGYFTLTLEADSPVPSTRRPLVTRKTPEVTSDPVEEQVKVVTGADTLSAVVCLEEGLADDDSWVEEIDDRTNDDEDFAMTTPTEDSSSDEGGSMGSYGDREEELRGYHRTAIDFTLFTIVEESCEESEVEQGSNKAKKKQRPVSSSELEKYFFYGLGGGPAVTKDTDSLSDSCSSVYSESMESLRADDINEEEADPAELASSRLEKYFHSEFMMFGAENRESDGSGSVGSDSEGRPSPEQRRKRLVRARNMGRSHGSSLEHLDHSGSEQHSAADTLVESDGSSTETDTHDELAAFDGPFDMVKRKKKKRSASSSELDRRPTPTEFLEKSAAEDARVEEGDLTSDEEGSKTPQPEFLLPADLSASRNKQQSRDSGFVGSCDDLLKEQRSHSDSSSCSNSVEATRKVKPGSDGSPCGSDSERPPGEVITSLTVAVEGESPSPMEDQQASLVSVQTSTPPAAALSRKDSFNNWSSDEETNLMMSKMRAFFKTMVAANSGGTSGKGGSSPGPTQRCAKPPQLVYFENELTQLMKTVPGIRDDQVKEIVEYLSSEDTWSDSYDSSDYTSSDLEGAAAYYQHAGRSELQEQISASCQQIIDKFDVSGAREVGESPEHQLASPQPAVSRDTALVYQRLVASFGKMAGGGEQSTSSDANSTPHSSPPLIAKVMHHIGSRLVALMHEVSGGEGGATPGPRPRHQHHHHHHRRLQQKISSTSTTTEEDDSHTDTESDGKLCLPATYCGLLPRSKSHDVLLEQEMRAHQKESLRSSSSGVSDMAEEREASDCERFSWRGSFESALMVPDSRTKLSLLSGGDGSTSGSALALAAKRRSAGDLLLASSARSCSREQLDRVRSCGSIGGGGGEERIWGRRRGSVPDASAESGDGDEEGDDDEDDDEVEDEADDPRSARSTTLPRSLQQTAAVGGGGTNSLPRLPAAPAAASSVPSTPHIHKAHSVQHFLQSGNVKSARYRPPGFSRPAAPKRAVSAPGLQPQHPRSRRRPHQLPSALLATGEYSATTSSSGGGNHDHDLHSLLLSSGASCGASRHKTLPQLRQRVMLAKGLVTSQAKVRRGTCWTMAAVMRSSLVVLRIAIRYTLEKM</sequence>
<feature type="compositionally biased region" description="Acidic residues" evidence="1">
    <location>
        <begin position="2297"/>
        <end position="2317"/>
    </location>
</feature>
<evidence type="ECO:0000313" key="3">
    <source>
        <dbReference type="Proteomes" id="UP001159363"/>
    </source>
</evidence>
<proteinExistence type="predicted"/>
<feature type="compositionally biased region" description="Polar residues" evidence="1">
    <location>
        <begin position="2063"/>
        <end position="2074"/>
    </location>
</feature>
<name>A0ABQ9GE09_9NEOP</name>
<accession>A0ABQ9GE09</accession>
<protein>
    <submittedName>
        <fullName evidence="2">Uncharacterized protein</fullName>
    </submittedName>
</protein>
<feature type="region of interest" description="Disordered" evidence="1">
    <location>
        <begin position="1489"/>
        <end position="1518"/>
    </location>
</feature>
<feature type="region of interest" description="Disordered" evidence="1">
    <location>
        <begin position="285"/>
        <end position="367"/>
    </location>
</feature>
<feature type="compositionally biased region" description="Basic and acidic residues" evidence="1">
    <location>
        <begin position="1677"/>
        <end position="1686"/>
    </location>
</feature>
<keyword evidence="3" id="KW-1185">Reference proteome</keyword>
<feature type="compositionally biased region" description="Basic residues" evidence="1">
    <location>
        <begin position="1660"/>
        <end position="1671"/>
    </location>
</feature>